<dbReference type="Pfam" id="PF00440">
    <property type="entry name" value="TetR_N"/>
    <property type="match status" value="1"/>
</dbReference>
<organism evidence="4 5">
    <name type="scientific">Corynebacterium ureicelerivorans</name>
    <dbReference type="NCBI Taxonomy" id="401472"/>
    <lineage>
        <taxon>Bacteria</taxon>
        <taxon>Bacillati</taxon>
        <taxon>Actinomycetota</taxon>
        <taxon>Actinomycetes</taxon>
        <taxon>Mycobacteriales</taxon>
        <taxon>Corynebacteriaceae</taxon>
        <taxon>Corynebacterium</taxon>
    </lineage>
</organism>
<dbReference type="STRING" id="401472.CUREI_06290"/>
<dbReference type="InterPro" id="IPR050109">
    <property type="entry name" value="HTH-type_TetR-like_transc_reg"/>
</dbReference>
<dbReference type="Proteomes" id="UP000028939">
    <property type="component" value="Chromosome"/>
</dbReference>
<dbReference type="RefSeq" id="WP_038611639.1">
    <property type="nucleotide sequence ID" value="NZ_CP009215.1"/>
</dbReference>
<dbReference type="InterPro" id="IPR009057">
    <property type="entry name" value="Homeodomain-like_sf"/>
</dbReference>
<dbReference type="OrthoDB" id="5816932at2"/>
<evidence type="ECO:0000313" key="4">
    <source>
        <dbReference type="EMBL" id="AIL96953.1"/>
    </source>
</evidence>
<evidence type="ECO:0000259" key="3">
    <source>
        <dbReference type="PROSITE" id="PS50977"/>
    </source>
</evidence>
<dbReference type="KEGG" id="cuv:CUREI_06290"/>
<sequence>MPIVSDEELQRRRGEIIDAARACFARYGYEGATVARLEAATGKTRGAIFHHFEDKEALFLAIAKADAERQAQVVSERGLVDVMRDMLVDRESNDWFTTRSEILRKLRTDPEFETRWREHQEVLDRAVRERLESNKQMRDDVPVAVVQTYLETVLEGFITKLASGEPVERLEQMLDVVEQSVRG</sequence>
<name>A0A077HIS0_9CORY</name>
<dbReference type="PROSITE" id="PS50977">
    <property type="entry name" value="HTH_TETR_2"/>
    <property type="match status" value="1"/>
</dbReference>
<keyword evidence="5" id="KW-1185">Reference proteome</keyword>
<dbReference type="PANTHER" id="PTHR30055:SF229">
    <property type="entry name" value="HTH-TYPE TRANSCRIPTIONAL REPRESSOR RV1474C"/>
    <property type="match status" value="1"/>
</dbReference>
<dbReference type="SUPFAM" id="SSF46689">
    <property type="entry name" value="Homeodomain-like"/>
    <property type="match status" value="1"/>
</dbReference>
<dbReference type="HOGENOM" id="CLU_069356_15_12_11"/>
<evidence type="ECO:0000313" key="5">
    <source>
        <dbReference type="Proteomes" id="UP000028939"/>
    </source>
</evidence>
<reference evidence="4 5" key="1">
    <citation type="submission" date="2014-08" db="EMBL/GenBank/DDBJ databases">
        <title>Complete genome sequence of Corynebacterium ureicelerivorans DSM 45051, a lipophilic and urea-splitting isolate from a blood culture of a septicaemia patient.</title>
        <authorList>
            <person name="Tippelt A."/>
            <person name="Albersmeier A."/>
            <person name="Brinkrolf K."/>
            <person name="Ruckert C."/>
            <person name="Tauch A."/>
        </authorList>
    </citation>
    <scope>NUCLEOTIDE SEQUENCE [LARGE SCALE GENOMIC DNA]</scope>
    <source>
        <strain evidence="4 5">IMMIB RIV-2301</strain>
    </source>
</reference>
<evidence type="ECO:0000256" key="2">
    <source>
        <dbReference type="PROSITE-ProRule" id="PRU00335"/>
    </source>
</evidence>
<dbReference type="InterPro" id="IPR001647">
    <property type="entry name" value="HTH_TetR"/>
</dbReference>
<dbReference type="Gene3D" id="1.10.357.10">
    <property type="entry name" value="Tetracycline Repressor, domain 2"/>
    <property type="match status" value="1"/>
</dbReference>
<feature type="domain" description="HTH tetR-type" evidence="3">
    <location>
        <begin position="10"/>
        <end position="70"/>
    </location>
</feature>
<dbReference type="PANTHER" id="PTHR30055">
    <property type="entry name" value="HTH-TYPE TRANSCRIPTIONAL REGULATOR RUTR"/>
    <property type="match status" value="1"/>
</dbReference>
<dbReference type="AlphaFoldDB" id="A0A077HIS0"/>
<accession>A0A077HIS0</accession>
<dbReference type="PRINTS" id="PR00455">
    <property type="entry name" value="HTHTETR"/>
</dbReference>
<dbReference type="GO" id="GO:0003700">
    <property type="term" value="F:DNA-binding transcription factor activity"/>
    <property type="evidence" value="ECO:0007669"/>
    <property type="project" value="TreeGrafter"/>
</dbReference>
<proteinExistence type="predicted"/>
<evidence type="ECO:0000256" key="1">
    <source>
        <dbReference type="ARBA" id="ARBA00023125"/>
    </source>
</evidence>
<gene>
    <name evidence="4" type="ORF">CUREI_06290</name>
</gene>
<dbReference type="EMBL" id="CP009215">
    <property type="protein sequence ID" value="AIL96953.1"/>
    <property type="molecule type" value="Genomic_DNA"/>
</dbReference>
<feature type="DNA-binding region" description="H-T-H motif" evidence="2">
    <location>
        <begin position="33"/>
        <end position="52"/>
    </location>
</feature>
<dbReference type="GO" id="GO:0000976">
    <property type="term" value="F:transcription cis-regulatory region binding"/>
    <property type="evidence" value="ECO:0007669"/>
    <property type="project" value="TreeGrafter"/>
</dbReference>
<keyword evidence="1 2" id="KW-0238">DNA-binding</keyword>
<protein>
    <submittedName>
        <fullName evidence="4">TetR family transcriptional regulator</fullName>
    </submittedName>
</protein>